<proteinExistence type="predicted"/>
<dbReference type="Proteomes" id="UP000231194">
    <property type="component" value="Unassembled WGS sequence"/>
</dbReference>
<dbReference type="AlphaFoldDB" id="A0A2M8R718"/>
<evidence type="ECO:0000313" key="2">
    <source>
        <dbReference type="Proteomes" id="UP000231194"/>
    </source>
</evidence>
<keyword evidence="2" id="KW-1185">Reference proteome</keyword>
<dbReference type="EMBL" id="PGVG01000015">
    <property type="protein sequence ID" value="PJG53612.1"/>
    <property type="molecule type" value="Genomic_DNA"/>
</dbReference>
<comment type="caution">
    <text evidence="1">The sequence shown here is derived from an EMBL/GenBank/DDBJ whole genome shotgun (WGS) entry which is preliminary data.</text>
</comment>
<reference evidence="1 2" key="1">
    <citation type="submission" date="2017-11" db="EMBL/GenBank/DDBJ databases">
        <title>Bradyrhizobium forestalis sp. nov., an efficient nitrogen-fixing bacterium isolated from nodules of forest legume species in the Amazon.</title>
        <authorList>
            <person name="Costa E.M."/>
            <person name="Guimaraes A."/>
            <person name="Carvalho T.S."/>
            <person name="Rodrigues T.L."/>
            <person name="Ribeiro P.R.A."/>
            <person name="Lebbe L."/>
            <person name="Willems A."/>
            <person name="Moreira F.M.S."/>
        </authorList>
    </citation>
    <scope>NUCLEOTIDE SEQUENCE [LARGE SCALE GENOMIC DNA]</scope>
    <source>
        <strain evidence="1 2">INPA54B</strain>
    </source>
</reference>
<evidence type="ECO:0000313" key="1">
    <source>
        <dbReference type="EMBL" id="PJG53612.1"/>
    </source>
</evidence>
<accession>A0A2M8R718</accession>
<gene>
    <name evidence="1" type="ORF">CVM73_19260</name>
</gene>
<organism evidence="1 2">
    <name type="scientific">Bradyrhizobium forestalis</name>
    <dbReference type="NCBI Taxonomy" id="1419263"/>
    <lineage>
        <taxon>Bacteria</taxon>
        <taxon>Pseudomonadati</taxon>
        <taxon>Pseudomonadota</taxon>
        <taxon>Alphaproteobacteria</taxon>
        <taxon>Hyphomicrobiales</taxon>
        <taxon>Nitrobacteraceae</taxon>
        <taxon>Bradyrhizobium</taxon>
    </lineage>
</organism>
<sequence length="75" mass="8459">MAHLMIVVRSGSLMHGLKTWCIRTPSLVGGFVTPMTVVVHFEIVQLDVRGVSTLSRIFSREFFLTYPHLAATSRR</sequence>
<protein>
    <submittedName>
        <fullName evidence="1">Uncharacterized protein</fullName>
    </submittedName>
</protein>
<name>A0A2M8R718_9BRAD</name>